<keyword evidence="3" id="KW-1185">Reference proteome</keyword>
<accession>G5A2A4</accession>
<feature type="compositionally biased region" description="Basic residues" evidence="1">
    <location>
        <begin position="66"/>
        <end position="84"/>
    </location>
</feature>
<dbReference type="AlphaFoldDB" id="G5A2A4"/>
<evidence type="ECO:0000313" key="3">
    <source>
        <dbReference type="Proteomes" id="UP000002640"/>
    </source>
</evidence>
<proteinExistence type="predicted"/>
<dbReference type="KEGG" id="psoj:PHYSODRAFT_337816"/>
<dbReference type="InParanoid" id="G5A2A4"/>
<dbReference type="EMBL" id="JH159158">
    <property type="protein sequence ID" value="EGZ11052.1"/>
    <property type="molecule type" value="Genomic_DNA"/>
</dbReference>
<gene>
    <name evidence="2" type="ORF">PHYSODRAFT_337816</name>
</gene>
<name>G5A2A4_PHYSP</name>
<sequence length="285" mass="31504">MASPKKKKEPQKPRQPSSAKRPRAASSSSPKAPKRKRATAAGRELVTPDVWFSRAVADSLVMPRAPIKRPKPKPRKRKPRQRQRHREEGKGAARVKRSCVLAELKITAPLLTCMAEAPLEEVKRQKEQQQQQLSKAALQSKAASTETEQTSLMDLTFSANRAYNRFVFLSCEGLSNPAFQDAMTAVLASRTQLFRMRMEGEKTTFPVLGFRSERASSNSIAVRTTKVRGFGLVDDGGKHCSISFFGAALGKGVRMSHAVPTPENSAPLIRVRGGKHCTSRSPRTR</sequence>
<protein>
    <submittedName>
        <fullName evidence="2">Uncharacterized protein</fullName>
    </submittedName>
</protein>
<dbReference type="Proteomes" id="UP000002640">
    <property type="component" value="Unassembled WGS sequence"/>
</dbReference>
<feature type="region of interest" description="Disordered" evidence="1">
    <location>
        <begin position="1"/>
        <end position="93"/>
    </location>
</feature>
<feature type="compositionally biased region" description="Low complexity" evidence="1">
    <location>
        <begin position="14"/>
        <end position="31"/>
    </location>
</feature>
<evidence type="ECO:0000313" key="2">
    <source>
        <dbReference type="EMBL" id="EGZ11052.1"/>
    </source>
</evidence>
<reference evidence="2 3" key="1">
    <citation type="journal article" date="2006" name="Science">
        <title>Phytophthora genome sequences uncover evolutionary origins and mechanisms of pathogenesis.</title>
        <authorList>
            <person name="Tyler B.M."/>
            <person name="Tripathy S."/>
            <person name="Zhang X."/>
            <person name="Dehal P."/>
            <person name="Jiang R.H."/>
            <person name="Aerts A."/>
            <person name="Arredondo F.D."/>
            <person name="Baxter L."/>
            <person name="Bensasson D."/>
            <person name="Beynon J.L."/>
            <person name="Chapman J."/>
            <person name="Damasceno C.M."/>
            <person name="Dorrance A.E."/>
            <person name="Dou D."/>
            <person name="Dickerman A.W."/>
            <person name="Dubchak I.L."/>
            <person name="Garbelotto M."/>
            <person name="Gijzen M."/>
            <person name="Gordon S.G."/>
            <person name="Govers F."/>
            <person name="Grunwald N.J."/>
            <person name="Huang W."/>
            <person name="Ivors K.L."/>
            <person name="Jones R.W."/>
            <person name="Kamoun S."/>
            <person name="Krampis K."/>
            <person name="Lamour K.H."/>
            <person name="Lee M.K."/>
            <person name="McDonald W.H."/>
            <person name="Medina M."/>
            <person name="Meijer H.J."/>
            <person name="Nordberg E.K."/>
            <person name="Maclean D.J."/>
            <person name="Ospina-Giraldo M.D."/>
            <person name="Morris P.F."/>
            <person name="Phuntumart V."/>
            <person name="Putnam N.H."/>
            <person name="Rash S."/>
            <person name="Rose J.K."/>
            <person name="Sakihama Y."/>
            <person name="Salamov A.A."/>
            <person name="Savidor A."/>
            <person name="Scheuring C.F."/>
            <person name="Smith B.M."/>
            <person name="Sobral B.W."/>
            <person name="Terry A."/>
            <person name="Torto-Alalibo T.A."/>
            <person name="Win J."/>
            <person name="Xu Z."/>
            <person name="Zhang H."/>
            <person name="Grigoriev I.V."/>
            <person name="Rokhsar D.S."/>
            <person name="Boore J.L."/>
        </authorList>
    </citation>
    <scope>NUCLEOTIDE SEQUENCE [LARGE SCALE GENOMIC DNA]</scope>
    <source>
        <strain evidence="2 3">P6497</strain>
    </source>
</reference>
<evidence type="ECO:0000256" key="1">
    <source>
        <dbReference type="SAM" id="MobiDB-lite"/>
    </source>
</evidence>
<organism evidence="2 3">
    <name type="scientific">Phytophthora sojae (strain P6497)</name>
    <name type="common">Soybean stem and root rot agent</name>
    <name type="synonym">Phytophthora megasperma f. sp. glycines</name>
    <dbReference type="NCBI Taxonomy" id="1094619"/>
    <lineage>
        <taxon>Eukaryota</taxon>
        <taxon>Sar</taxon>
        <taxon>Stramenopiles</taxon>
        <taxon>Oomycota</taxon>
        <taxon>Peronosporomycetes</taxon>
        <taxon>Peronosporales</taxon>
        <taxon>Peronosporaceae</taxon>
        <taxon>Phytophthora</taxon>
    </lineage>
</organism>
<dbReference type="RefSeq" id="XP_009533797.1">
    <property type="nucleotide sequence ID" value="XM_009535502.1"/>
</dbReference>
<dbReference type="GeneID" id="20647448"/>